<keyword evidence="4" id="KW-1185">Reference proteome</keyword>
<accession>A0A940RX10</accession>
<reference evidence="3" key="1">
    <citation type="submission" date="2021-03" db="EMBL/GenBank/DDBJ databases">
        <title>Whole genome sequence of Streptomyces bomunensis MMS17-BM035.</title>
        <authorList>
            <person name="Lee J.H."/>
        </authorList>
    </citation>
    <scope>NUCLEOTIDE SEQUENCE</scope>
    <source>
        <strain evidence="3">MMS17-BM035</strain>
    </source>
</reference>
<feature type="compositionally biased region" description="Basic and acidic residues" evidence="1">
    <location>
        <begin position="159"/>
        <end position="173"/>
    </location>
</feature>
<evidence type="ECO:0000313" key="4">
    <source>
        <dbReference type="Proteomes" id="UP000670475"/>
    </source>
</evidence>
<feature type="transmembrane region" description="Helical" evidence="2">
    <location>
        <begin position="50"/>
        <end position="73"/>
    </location>
</feature>
<feature type="compositionally biased region" description="Low complexity" evidence="1">
    <location>
        <begin position="141"/>
        <end position="158"/>
    </location>
</feature>
<organism evidence="3 4">
    <name type="scientific">Streptomyces montanisoli</name>
    <dbReference type="NCBI Taxonomy" id="2798581"/>
    <lineage>
        <taxon>Bacteria</taxon>
        <taxon>Bacillati</taxon>
        <taxon>Actinomycetota</taxon>
        <taxon>Actinomycetes</taxon>
        <taxon>Kitasatosporales</taxon>
        <taxon>Streptomycetaceae</taxon>
        <taxon>Streptomyces</taxon>
    </lineage>
</organism>
<keyword evidence="2" id="KW-0472">Membrane</keyword>
<dbReference type="AlphaFoldDB" id="A0A940RX10"/>
<evidence type="ECO:0000313" key="3">
    <source>
        <dbReference type="EMBL" id="MBP0459831.1"/>
    </source>
</evidence>
<feature type="region of interest" description="Disordered" evidence="1">
    <location>
        <begin position="137"/>
        <end position="173"/>
    </location>
</feature>
<protein>
    <submittedName>
        <fullName evidence="3">Uncharacterized protein</fullName>
    </submittedName>
</protein>
<evidence type="ECO:0000256" key="1">
    <source>
        <dbReference type="SAM" id="MobiDB-lite"/>
    </source>
</evidence>
<name>A0A940RX10_9ACTN</name>
<comment type="caution">
    <text evidence="3">The sequence shown here is derived from an EMBL/GenBank/DDBJ whole genome shotgun (WGS) entry which is preliminary data.</text>
</comment>
<keyword evidence="2" id="KW-1133">Transmembrane helix</keyword>
<gene>
    <name evidence="3" type="ORF">JFN87_20375</name>
</gene>
<dbReference type="Proteomes" id="UP000670475">
    <property type="component" value="Unassembled WGS sequence"/>
</dbReference>
<feature type="transmembrane region" description="Helical" evidence="2">
    <location>
        <begin position="109"/>
        <end position="128"/>
    </location>
</feature>
<feature type="transmembrane region" description="Helical" evidence="2">
    <location>
        <begin position="7"/>
        <end position="30"/>
    </location>
</feature>
<proteinExistence type="predicted"/>
<evidence type="ECO:0000256" key="2">
    <source>
        <dbReference type="SAM" id="Phobius"/>
    </source>
</evidence>
<feature type="transmembrane region" description="Helical" evidence="2">
    <location>
        <begin position="85"/>
        <end position="103"/>
    </location>
</feature>
<dbReference type="EMBL" id="JAGIQL010000088">
    <property type="protein sequence ID" value="MBP0459831.1"/>
    <property type="molecule type" value="Genomic_DNA"/>
</dbReference>
<keyword evidence="2" id="KW-0812">Transmembrane</keyword>
<sequence length="173" mass="17523">MGRRPLVWVAGVTAVIVLVEAVVMVATAALLSSVVHGQHMSLAGIKPSAIALGGWVGCGAAAVFLLVCAVVLARTALRDRAPGRVGRILLIAAAVVHGVLGAVSTGLLGWGVFAVMMVVLGLLVWVLLGYGQDGRARGDAARASGRPGRPAAAGPSRPEAGEGHVQFKEKPAE</sequence>